<proteinExistence type="predicted"/>
<feature type="domain" description="O-acyltransferase WSD1 C-terminal" evidence="1">
    <location>
        <begin position="283"/>
        <end position="425"/>
    </location>
</feature>
<name>G2G838_9ACTN</name>
<reference evidence="2 3" key="1">
    <citation type="submission" date="2011-08" db="EMBL/GenBank/DDBJ databases">
        <authorList>
            <person name="Lin Y."/>
            <person name="Hao X."/>
            <person name="Johnstone L."/>
            <person name="Miller S.J."/>
            <person name="Wei G."/>
            <person name="Rensing C."/>
        </authorList>
    </citation>
    <scope>NUCLEOTIDE SEQUENCE [LARGE SCALE GENOMIC DNA]</scope>
    <source>
        <strain evidence="2 3">K42</strain>
    </source>
</reference>
<comment type="caution">
    <text evidence="2">The sequence shown here is derived from an EMBL/GenBank/DDBJ whole genome shotgun (WGS) entry which is preliminary data.</text>
</comment>
<organism evidence="2 3">
    <name type="scientific">Streptomyces zinciresistens K42</name>
    <dbReference type="NCBI Taxonomy" id="700597"/>
    <lineage>
        <taxon>Bacteria</taxon>
        <taxon>Bacillati</taxon>
        <taxon>Actinomycetota</taxon>
        <taxon>Actinomycetes</taxon>
        <taxon>Kitasatosporales</taxon>
        <taxon>Streptomycetaceae</taxon>
        <taxon>Streptomyces</taxon>
    </lineage>
</organism>
<dbReference type="Pfam" id="PF06974">
    <property type="entry name" value="WS_DGAT_C"/>
    <property type="match status" value="1"/>
</dbReference>
<dbReference type="InterPro" id="IPR009721">
    <property type="entry name" value="O-acyltransferase_WSD1_C"/>
</dbReference>
<gene>
    <name evidence="2" type="ORF">SZN_08259</name>
</gene>
<keyword evidence="3" id="KW-1185">Reference proteome</keyword>
<evidence type="ECO:0000313" key="2">
    <source>
        <dbReference type="EMBL" id="EGX60326.1"/>
    </source>
</evidence>
<dbReference type="EMBL" id="AGBF01000016">
    <property type="protein sequence ID" value="EGX60326.1"/>
    <property type="molecule type" value="Genomic_DNA"/>
</dbReference>
<protein>
    <recommendedName>
        <fullName evidence="1">O-acyltransferase WSD1 C-terminal domain-containing protein</fullName>
    </recommendedName>
</protein>
<dbReference type="PATRIC" id="fig|700597.3.peg.1615"/>
<dbReference type="AlphaFoldDB" id="G2G838"/>
<evidence type="ECO:0000259" key="1">
    <source>
        <dbReference type="Pfam" id="PF06974"/>
    </source>
</evidence>
<dbReference type="RefSeq" id="WP_007493225.1">
    <property type="nucleotide sequence ID" value="NZ_AGBF01000016.1"/>
</dbReference>
<dbReference type="Proteomes" id="UP000004217">
    <property type="component" value="Unassembled WGS sequence"/>
</dbReference>
<dbReference type="InterPro" id="IPR023213">
    <property type="entry name" value="CAT-like_dom_sf"/>
</dbReference>
<accession>G2G838</accession>
<dbReference type="Gene3D" id="3.30.559.10">
    <property type="entry name" value="Chloramphenicol acetyltransferase-like domain"/>
    <property type="match status" value="1"/>
</dbReference>
<evidence type="ECO:0000313" key="3">
    <source>
        <dbReference type="Proteomes" id="UP000004217"/>
    </source>
</evidence>
<sequence>MGKSALLKIPRSRLSYADEMLLLNGCPGVIALAAVFSGEPPATDLVRARVAERWSGLERLSRVLERPASGHGAARRLPFGPRAARWTLPGPFDAAAHVSVVRGGLDDLLARSVDRPLPDGTPPWRLFVVPDAGHGGDFALVLVAQHTLLDGRSLATLMRRLTDGPATARESARPAPAVRGGLREAGRELRTLTATGQSVPLRSPGEACASVHVRELPARTVRSARRQPADGRGATLNELLVGAVAGALRAEFGPVERWRSRTEPVYTAVPCDLRTGANTAELGNTVTVVRVPLPVDVTGPVARLRACQAAMATVPERAAVHAGVLFPAAEAVRRTGPWVTRLLTDRGRHTCFSATATTAMKWPGGTGAFEGRPLVRTVGLPPLQRPGTASFALAQVGDAFTLTVVCHLRPDDAGRLADAVVTEFETWARTATPSVP</sequence>
<dbReference type="SUPFAM" id="SSF52777">
    <property type="entry name" value="CoA-dependent acyltransferases"/>
    <property type="match status" value="1"/>
</dbReference>